<gene>
    <name evidence="2" type="ORF">DWZ31_07110</name>
</gene>
<dbReference type="InterPro" id="IPR003343">
    <property type="entry name" value="Big_2"/>
</dbReference>
<dbReference type="Pfam" id="PF02368">
    <property type="entry name" value="Big_2"/>
    <property type="match status" value="3"/>
</dbReference>
<dbReference type="InterPro" id="IPR045197">
    <property type="entry name" value="NUP210-like"/>
</dbReference>
<protein>
    <recommendedName>
        <fullName evidence="1">BIG2 domain-containing protein</fullName>
    </recommendedName>
</protein>
<dbReference type="PANTHER" id="PTHR23019">
    <property type="entry name" value="NUCLEAR PORE MEMBRANE GLYCOPROTEIN GP210-RELATED"/>
    <property type="match status" value="1"/>
</dbReference>
<evidence type="ECO:0000313" key="3">
    <source>
        <dbReference type="Proteomes" id="UP000283586"/>
    </source>
</evidence>
<comment type="caution">
    <text evidence="2">The sequence shown here is derived from an EMBL/GenBank/DDBJ whole genome shotgun (WGS) entry which is preliminary data.</text>
</comment>
<evidence type="ECO:0000313" key="2">
    <source>
        <dbReference type="EMBL" id="RHN09818.1"/>
    </source>
</evidence>
<accession>A0A3R6H0V6</accession>
<feature type="domain" description="BIG2" evidence="1">
    <location>
        <begin position="187"/>
        <end position="263"/>
    </location>
</feature>
<dbReference type="EMBL" id="QRQN01000006">
    <property type="protein sequence ID" value="RHN09818.1"/>
    <property type="molecule type" value="Genomic_DNA"/>
</dbReference>
<proteinExistence type="predicted"/>
<dbReference type="Proteomes" id="UP000283586">
    <property type="component" value="Unassembled WGS sequence"/>
</dbReference>
<name>A0A3R6H0V6_9FIRM</name>
<dbReference type="PANTHER" id="PTHR23019:SF0">
    <property type="entry name" value="NUCLEAR PORE MEMBRANE GLYCOPROTEIN 210"/>
    <property type="match status" value="1"/>
</dbReference>
<dbReference type="AlphaFoldDB" id="A0A3R6H0V6"/>
<dbReference type="RefSeq" id="WP_118488520.1">
    <property type="nucleotide sequence ID" value="NZ_QRQN01000006.1"/>
</dbReference>
<organism evidence="2 3">
    <name type="scientific">Roseburia intestinalis</name>
    <dbReference type="NCBI Taxonomy" id="166486"/>
    <lineage>
        <taxon>Bacteria</taxon>
        <taxon>Bacillati</taxon>
        <taxon>Bacillota</taxon>
        <taxon>Clostridia</taxon>
        <taxon>Lachnospirales</taxon>
        <taxon>Lachnospiraceae</taxon>
        <taxon>Roseburia</taxon>
    </lineage>
</organism>
<dbReference type="Gene3D" id="2.60.40.1080">
    <property type="match status" value="3"/>
</dbReference>
<dbReference type="SUPFAM" id="SSF49373">
    <property type="entry name" value="Invasin/intimin cell-adhesion fragments"/>
    <property type="match status" value="3"/>
</dbReference>
<dbReference type="InterPro" id="IPR008964">
    <property type="entry name" value="Invasin/intimin_cell_adhesion"/>
</dbReference>
<reference evidence="2 3" key="1">
    <citation type="submission" date="2018-08" db="EMBL/GenBank/DDBJ databases">
        <title>A genome reference for cultivated species of the human gut microbiota.</title>
        <authorList>
            <person name="Zou Y."/>
            <person name="Xue W."/>
            <person name="Luo G."/>
        </authorList>
    </citation>
    <scope>NUCLEOTIDE SEQUENCE [LARGE SCALE GENOMIC DNA]</scope>
    <source>
        <strain evidence="2 3">AF31-21AC</strain>
    </source>
</reference>
<feature type="domain" description="BIG2" evidence="1">
    <location>
        <begin position="109"/>
        <end position="180"/>
    </location>
</feature>
<feature type="domain" description="BIG2" evidence="1">
    <location>
        <begin position="36"/>
        <end position="108"/>
    </location>
</feature>
<sequence>MKNFKKICFSLLVVFLLVFSVPSILPFSDDIISVEAATKPKLNKKTATLIKGQTLTLKVSGTKTKVKWSSSNKKVANVNSKGKIVAKSKGVCNITAKVGKNTLKCKLSVETPTINKKSIKIKVGSSYTLKLKGTKQKITWSSSNKNIATVNSKGLVKGKKAGKCIITAKINKKKYTCSVIVSASTVPISTFKIDSCLSVVENDYSSIDYTISPSNATNKTISWKSSDNSIATVSSSGLVHGIKPGTVKITATCGNYTDTCIVDVLMDYEYAESLLSYNSYIINNHDQSGVLIIVKNNYHSPICLETKCSFYNSSNELIGISSDDSDTHNYRFENGSECALFLSGPPTENYVIDFKVSKPFRFGNANAISTTSKEYSSYILTTAKNESNPHSEFTYVAIVFYKNNTPIGYNANYADTKFIGASDELKFYFPKDVNNNTIIPDSYKLYVNCSMSN</sequence>
<evidence type="ECO:0000259" key="1">
    <source>
        <dbReference type="SMART" id="SM00635"/>
    </source>
</evidence>
<dbReference type="SMART" id="SM00635">
    <property type="entry name" value="BID_2"/>
    <property type="match status" value="3"/>
</dbReference>